<evidence type="ECO:0000256" key="10">
    <source>
        <dbReference type="ARBA" id="ARBA00022989"/>
    </source>
</evidence>
<feature type="transmembrane region" description="Helical" evidence="20">
    <location>
        <begin position="137"/>
        <end position="156"/>
    </location>
</feature>
<keyword evidence="9 20" id="KW-0752">Steroid biosynthesis</keyword>
<keyword evidence="11 20" id="KW-0560">Oxidoreductase</keyword>
<evidence type="ECO:0000313" key="22">
    <source>
        <dbReference type="Proteomes" id="UP000886611"/>
    </source>
</evidence>
<comment type="pathway">
    <text evidence="2 20">Steroid biosynthesis; cholesterol biosynthesis.</text>
</comment>
<dbReference type="InterPro" id="IPR001171">
    <property type="entry name" value="ERG24_DHCR-like"/>
</dbReference>
<evidence type="ECO:0000256" key="11">
    <source>
        <dbReference type="ARBA" id="ARBA00023002"/>
    </source>
</evidence>
<evidence type="ECO:0000313" key="21">
    <source>
        <dbReference type="EMBL" id="KAG2468860.1"/>
    </source>
</evidence>
<keyword evidence="5 20" id="KW-0153">Cholesterol metabolism</keyword>
<dbReference type="PANTHER" id="PTHR21257">
    <property type="entry name" value="DELTA(14)-STEROL REDUCTASE"/>
    <property type="match status" value="1"/>
</dbReference>
<keyword evidence="22" id="KW-1185">Reference proteome</keyword>
<evidence type="ECO:0000256" key="8">
    <source>
        <dbReference type="ARBA" id="ARBA00022824"/>
    </source>
</evidence>
<evidence type="ECO:0000256" key="6">
    <source>
        <dbReference type="ARBA" id="ARBA00022692"/>
    </source>
</evidence>
<accession>A0A8X7XGT7</accession>
<dbReference type="GO" id="GO:0005637">
    <property type="term" value="C:nuclear inner membrane"/>
    <property type="evidence" value="ECO:0007669"/>
    <property type="project" value="TreeGrafter"/>
</dbReference>
<evidence type="ECO:0000256" key="7">
    <source>
        <dbReference type="ARBA" id="ARBA00022778"/>
    </source>
</evidence>
<comment type="similarity">
    <text evidence="3 20">Belongs to the ERG4/ERG24 family.</text>
</comment>
<evidence type="ECO:0000256" key="5">
    <source>
        <dbReference type="ARBA" id="ARBA00022548"/>
    </source>
</evidence>
<evidence type="ECO:0000256" key="4">
    <source>
        <dbReference type="ARBA" id="ARBA00022516"/>
    </source>
</evidence>
<comment type="catalytic activity">
    <reaction evidence="19 20">
        <text>4,4-dimethyl-5alpha-cholesta-8,24-dien-3beta-ol + NADP(+) = 4,4-dimethyl-5alpha-cholesta-8,14,24-trien-3beta-ol + NADPH + H(+)</text>
        <dbReference type="Rhea" id="RHEA:18561"/>
        <dbReference type="ChEBI" id="CHEBI:15378"/>
        <dbReference type="ChEBI" id="CHEBI:17813"/>
        <dbReference type="ChEBI" id="CHEBI:18364"/>
        <dbReference type="ChEBI" id="CHEBI:57783"/>
        <dbReference type="ChEBI" id="CHEBI:58349"/>
        <dbReference type="EC" id="1.3.1.70"/>
    </reaction>
</comment>
<comment type="catalytic activity">
    <reaction evidence="18">
        <text>5alpha-cholest-8,14-dien-3beta-ol + NADPH + H(+) = 5alpha-cholest-8-en-3beta-ol + NADP(+)</text>
        <dbReference type="Rhea" id="RHEA:46456"/>
        <dbReference type="ChEBI" id="CHEBI:15378"/>
        <dbReference type="ChEBI" id="CHEBI:16608"/>
        <dbReference type="ChEBI" id="CHEBI:57783"/>
        <dbReference type="ChEBI" id="CHEBI:58349"/>
        <dbReference type="ChEBI" id="CHEBI:86131"/>
    </reaction>
</comment>
<evidence type="ECO:0000256" key="20">
    <source>
        <dbReference type="RuleBase" id="RU369120"/>
    </source>
</evidence>
<keyword evidence="15 20" id="KW-1207">Sterol metabolism</keyword>
<dbReference type="Gene3D" id="1.20.120.1630">
    <property type="match status" value="1"/>
</dbReference>
<dbReference type="InterPro" id="IPR018083">
    <property type="entry name" value="Sterol_reductase_CS"/>
</dbReference>
<evidence type="ECO:0000256" key="2">
    <source>
        <dbReference type="ARBA" id="ARBA00004770"/>
    </source>
</evidence>
<gene>
    <name evidence="21" type="primary">Tm7sf2</name>
    <name evidence="21" type="ORF">GTO96_0004617</name>
</gene>
<keyword evidence="12 20" id="KW-0756">Sterol biosynthesis</keyword>
<reference evidence="21 22" key="1">
    <citation type="journal article" date="2021" name="Cell">
        <title>Tracing the genetic footprints of vertebrate landing in non-teleost ray-finned fishes.</title>
        <authorList>
            <person name="Bi X."/>
            <person name="Wang K."/>
            <person name="Yang L."/>
            <person name="Pan H."/>
            <person name="Jiang H."/>
            <person name="Wei Q."/>
            <person name="Fang M."/>
            <person name="Yu H."/>
            <person name="Zhu C."/>
            <person name="Cai Y."/>
            <person name="He Y."/>
            <person name="Gan X."/>
            <person name="Zeng H."/>
            <person name="Yu D."/>
            <person name="Zhu Y."/>
            <person name="Jiang H."/>
            <person name="Qiu Q."/>
            <person name="Yang H."/>
            <person name="Zhang Y.E."/>
            <person name="Wang W."/>
            <person name="Zhu M."/>
            <person name="He S."/>
            <person name="Zhang G."/>
        </authorList>
    </citation>
    <scope>NUCLEOTIDE SEQUENCE [LARGE SCALE GENOMIC DNA]</scope>
    <source>
        <strain evidence="21">Bchr_013</strain>
    </source>
</reference>
<evidence type="ECO:0000256" key="1">
    <source>
        <dbReference type="ARBA" id="ARBA00004127"/>
    </source>
</evidence>
<keyword evidence="13 20" id="KW-0443">Lipid metabolism</keyword>
<comment type="function">
    <text evidence="20">Catalyzes the reduction of the C14-unsaturated bond of lanosterol, as part of the metabolic pathway leading to cholesterol biosynthesis.</text>
</comment>
<feature type="transmembrane region" description="Helical" evidence="20">
    <location>
        <begin position="106"/>
        <end position="125"/>
    </location>
</feature>
<dbReference type="EC" id="1.3.1.70" evidence="20"/>
<dbReference type="GO" id="GO:0005789">
    <property type="term" value="C:endoplasmic reticulum membrane"/>
    <property type="evidence" value="ECO:0007669"/>
    <property type="project" value="UniProtKB-SubCell"/>
</dbReference>
<evidence type="ECO:0000256" key="3">
    <source>
        <dbReference type="ARBA" id="ARBA00005402"/>
    </source>
</evidence>
<evidence type="ECO:0000256" key="14">
    <source>
        <dbReference type="ARBA" id="ARBA00023136"/>
    </source>
</evidence>
<organism evidence="21 22">
    <name type="scientific">Polypterus senegalus</name>
    <name type="common">Senegal bichir</name>
    <dbReference type="NCBI Taxonomy" id="55291"/>
    <lineage>
        <taxon>Eukaryota</taxon>
        <taxon>Metazoa</taxon>
        <taxon>Chordata</taxon>
        <taxon>Craniata</taxon>
        <taxon>Vertebrata</taxon>
        <taxon>Euteleostomi</taxon>
        <taxon>Actinopterygii</taxon>
        <taxon>Polypteriformes</taxon>
        <taxon>Polypteridae</taxon>
        <taxon>Polypterus</taxon>
    </lineage>
</organism>
<dbReference type="GO" id="GO:0050613">
    <property type="term" value="F:Delta14-sterol reductase activity"/>
    <property type="evidence" value="ECO:0007669"/>
    <property type="project" value="UniProtKB-UniRule"/>
</dbReference>
<proteinExistence type="inferred from homology"/>
<evidence type="ECO:0000256" key="17">
    <source>
        <dbReference type="ARBA" id="ARBA00048100"/>
    </source>
</evidence>
<comment type="subcellular location">
    <subcellularLocation>
        <location evidence="1">Endomembrane system</location>
        <topology evidence="1">Multi-pass membrane protein</topology>
    </subcellularLocation>
    <subcellularLocation>
        <location evidence="20">Endoplasmic reticulum membrane</location>
        <topology evidence="20">Multi-pass membrane protein</topology>
    </subcellularLocation>
    <subcellularLocation>
        <location evidence="20">Microsome membrane</location>
        <topology evidence="20">Multi-pass membrane protein</topology>
    </subcellularLocation>
</comment>
<feature type="transmembrane region" description="Helical" evidence="20">
    <location>
        <begin position="176"/>
        <end position="209"/>
    </location>
</feature>
<keyword evidence="7 20" id="KW-0152">Cholesterol biosynthesis</keyword>
<dbReference type="AlphaFoldDB" id="A0A8X7XGT7"/>
<keyword evidence="4 20" id="KW-0444">Lipid biosynthesis</keyword>
<evidence type="ECO:0000256" key="13">
    <source>
        <dbReference type="ARBA" id="ARBA00023098"/>
    </source>
</evidence>
<dbReference type="FunFam" id="1.20.120.1630:FF:000001">
    <property type="entry name" value="delta(14)-sterol reductase isoform X1"/>
    <property type="match status" value="1"/>
</dbReference>
<dbReference type="EMBL" id="JAATIS010000220">
    <property type="protein sequence ID" value="KAG2468860.1"/>
    <property type="molecule type" value="Genomic_DNA"/>
</dbReference>
<dbReference type="GO" id="GO:0006695">
    <property type="term" value="P:cholesterol biosynthetic process"/>
    <property type="evidence" value="ECO:0007669"/>
    <property type="project" value="UniProtKB-UniRule"/>
</dbReference>
<keyword evidence="8 20" id="KW-0256">Endoplasmic reticulum</keyword>
<keyword evidence="16 20" id="KW-0753">Steroid metabolism</keyword>
<dbReference type="Proteomes" id="UP000886611">
    <property type="component" value="Unassembled WGS sequence"/>
</dbReference>
<dbReference type="PANTHER" id="PTHR21257:SF52">
    <property type="entry name" value="DELTA(14)-STEROL REDUCTASE TM7SF2"/>
    <property type="match status" value="1"/>
</dbReference>
<evidence type="ECO:0000256" key="9">
    <source>
        <dbReference type="ARBA" id="ARBA00022955"/>
    </source>
</evidence>
<comment type="caution">
    <text evidence="21">The sequence shown here is derived from an EMBL/GenBank/DDBJ whole genome shotgun (WGS) entry which is preliminary data.</text>
</comment>
<protein>
    <recommendedName>
        <fullName evidence="20">Delta(14)-sterol reductase TM7SF2</fullName>
        <shortName evidence="20">Delta-14-SR</shortName>
        <ecNumber evidence="20">1.3.1.70</ecNumber>
    </recommendedName>
    <alternativeName>
        <fullName evidence="20">3-beta-hydroxysterol Delta (14)-reductase</fullName>
    </alternativeName>
    <alternativeName>
        <fullName evidence="20">C-14 sterol reductase</fullName>
    </alternativeName>
    <alternativeName>
        <fullName evidence="20">Sterol C14-reductase</fullName>
    </alternativeName>
    <alternativeName>
        <fullName evidence="20">Transmembrane 7 superfamily member 2</fullName>
    </alternativeName>
</protein>
<keyword evidence="10 20" id="KW-1133">Transmembrane helix</keyword>
<feature type="non-terminal residue" evidence="21">
    <location>
        <position position="1"/>
    </location>
</feature>
<dbReference type="PROSITE" id="PS01018">
    <property type="entry name" value="STEROL_REDUCT_2"/>
    <property type="match status" value="1"/>
</dbReference>
<dbReference type="Pfam" id="PF01222">
    <property type="entry name" value="ERG4_ERG24"/>
    <property type="match status" value="2"/>
</dbReference>
<feature type="transmembrane region" description="Helical" evidence="20">
    <location>
        <begin position="73"/>
        <end position="91"/>
    </location>
</feature>
<sequence length="243" mass="28138">ITQGMVLRDGSRLSYPINGNHFYDFFIGHELNPRFNSFDLKYFCELRPGLIGWVVINLAMLMKETELRGSPSLAMILVNVFQLLYVVDALWNEEAVLTTMDIVQDGFGFMLAFGDLTWVPFTYSLQAHFLVRHPQELTMFSAFGIISLNGLETIPTATGKRLLVSGWWGFVRHPNYLGDLIMALAWSLPCGFSHVLPYFYVIYFAVLLVHREARDEHQCLKKYGLAWQQYCQRVPYRIIPYIY</sequence>
<comment type="catalytic activity">
    <reaction evidence="17">
        <text>4,4-dimethyl-8,14-cholestadien-3beta-ol + NADPH + H(+) = 4,4-dimethyl-5alpha-cholest-8-en-3beta-ol + NADP(+)</text>
        <dbReference type="Rhea" id="RHEA:46812"/>
        <dbReference type="ChEBI" id="CHEBI:15378"/>
        <dbReference type="ChEBI" id="CHEBI:57783"/>
        <dbReference type="ChEBI" id="CHEBI:58349"/>
        <dbReference type="ChEBI" id="CHEBI:78904"/>
        <dbReference type="ChEBI" id="CHEBI:87044"/>
    </reaction>
</comment>
<keyword evidence="6 20" id="KW-0812">Transmembrane</keyword>
<keyword evidence="14 20" id="KW-0472">Membrane</keyword>
<evidence type="ECO:0000256" key="12">
    <source>
        <dbReference type="ARBA" id="ARBA00023011"/>
    </source>
</evidence>
<evidence type="ECO:0000256" key="16">
    <source>
        <dbReference type="ARBA" id="ARBA00023221"/>
    </source>
</evidence>
<evidence type="ECO:0000256" key="19">
    <source>
        <dbReference type="ARBA" id="ARBA00049367"/>
    </source>
</evidence>
<evidence type="ECO:0000256" key="15">
    <source>
        <dbReference type="ARBA" id="ARBA00023166"/>
    </source>
</evidence>
<evidence type="ECO:0000256" key="18">
    <source>
        <dbReference type="ARBA" id="ARBA00048712"/>
    </source>
</evidence>
<comment type="caution">
    <text evidence="20">Lacks conserved residue(s) required for the propagation of feature annotation.</text>
</comment>
<feature type="non-terminal residue" evidence="21">
    <location>
        <position position="243"/>
    </location>
</feature>
<dbReference type="PROSITE" id="PS01017">
    <property type="entry name" value="STEROL_REDUCT_1"/>
    <property type="match status" value="1"/>
</dbReference>
<name>A0A8X7XGT7_POLSE</name>